<dbReference type="InterPro" id="IPR050505">
    <property type="entry name" value="WDR55/POC1"/>
</dbReference>
<reference evidence="5" key="2">
    <citation type="submission" date="2022-10" db="EMBL/GenBank/DDBJ databases">
        <authorList>
            <consortium name="ENA_rothamsted_submissions"/>
            <consortium name="culmorum"/>
            <person name="King R."/>
        </authorList>
    </citation>
    <scope>NUCLEOTIDE SEQUENCE</scope>
</reference>
<evidence type="ECO:0000313" key="6">
    <source>
        <dbReference type="Proteomes" id="UP001153737"/>
    </source>
</evidence>
<dbReference type="EMBL" id="OU896712">
    <property type="protein sequence ID" value="CAG9822426.1"/>
    <property type="molecule type" value="Genomic_DNA"/>
</dbReference>
<evidence type="ECO:0000313" key="5">
    <source>
        <dbReference type="EMBL" id="CAG9822426.1"/>
    </source>
</evidence>
<accession>A0A9N9SJW4</accession>
<reference evidence="5" key="1">
    <citation type="submission" date="2022-01" db="EMBL/GenBank/DDBJ databases">
        <authorList>
            <person name="King R."/>
        </authorList>
    </citation>
    <scope>NUCLEOTIDE SEQUENCE</scope>
</reference>
<evidence type="ECO:0000256" key="1">
    <source>
        <dbReference type="ARBA" id="ARBA00022574"/>
    </source>
</evidence>
<feature type="repeat" description="WD" evidence="3">
    <location>
        <begin position="118"/>
        <end position="159"/>
    </location>
</feature>
<evidence type="ECO:0000256" key="2">
    <source>
        <dbReference type="ARBA" id="ARBA00022737"/>
    </source>
</evidence>
<dbReference type="PROSITE" id="PS50082">
    <property type="entry name" value="WD_REPEATS_2"/>
    <property type="match status" value="1"/>
</dbReference>
<dbReference type="AlphaFoldDB" id="A0A9N9SJW4"/>
<feature type="domain" description="APAF-1 helical" evidence="4">
    <location>
        <begin position="8"/>
        <end position="56"/>
    </location>
</feature>
<dbReference type="InterPro" id="IPR015943">
    <property type="entry name" value="WD40/YVTN_repeat-like_dom_sf"/>
</dbReference>
<dbReference type="InterPro" id="IPR001680">
    <property type="entry name" value="WD40_rpt"/>
</dbReference>
<dbReference type="InterPro" id="IPR036322">
    <property type="entry name" value="WD40_repeat_dom_sf"/>
</dbReference>
<organism evidence="5 6">
    <name type="scientific">Phaedon cochleariae</name>
    <name type="common">Mustard beetle</name>
    <dbReference type="NCBI Taxonomy" id="80249"/>
    <lineage>
        <taxon>Eukaryota</taxon>
        <taxon>Metazoa</taxon>
        <taxon>Ecdysozoa</taxon>
        <taxon>Arthropoda</taxon>
        <taxon>Hexapoda</taxon>
        <taxon>Insecta</taxon>
        <taxon>Pterygota</taxon>
        <taxon>Neoptera</taxon>
        <taxon>Endopterygota</taxon>
        <taxon>Coleoptera</taxon>
        <taxon>Polyphaga</taxon>
        <taxon>Cucujiformia</taxon>
        <taxon>Chrysomeloidea</taxon>
        <taxon>Chrysomelidae</taxon>
        <taxon>Chrysomelinae</taxon>
        <taxon>Chrysomelini</taxon>
        <taxon>Phaedon</taxon>
    </lineage>
</organism>
<keyword evidence="1 3" id="KW-0853">WD repeat</keyword>
<dbReference type="PANTHER" id="PTHR44019:SF8">
    <property type="entry name" value="POC1 CENTRIOLAR PROTEIN HOMOLOG"/>
    <property type="match status" value="1"/>
</dbReference>
<evidence type="ECO:0000256" key="3">
    <source>
        <dbReference type="PROSITE-ProRule" id="PRU00221"/>
    </source>
</evidence>
<dbReference type="SMART" id="SM00320">
    <property type="entry name" value="WD40"/>
    <property type="match status" value="4"/>
</dbReference>
<dbReference type="SUPFAM" id="SSF50978">
    <property type="entry name" value="WD40 repeat-like"/>
    <property type="match status" value="1"/>
</dbReference>
<dbReference type="PROSITE" id="PS50294">
    <property type="entry name" value="WD_REPEATS_REGION"/>
    <property type="match status" value="1"/>
</dbReference>
<proteinExistence type="predicted"/>
<dbReference type="Gene3D" id="2.130.10.10">
    <property type="entry name" value="YVTN repeat-like/Quinoprotein amine dehydrogenase"/>
    <property type="match status" value="2"/>
</dbReference>
<gene>
    <name evidence="5" type="ORF">PHAECO_LOCUS10424</name>
</gene>
<keyword evidence="6" id="KW-1185">Reference proteome</keyword>
<dbReference type="Gene3D" id="1.25.40.370">
    <property type="match status" value="1"/>
</dbReference>
<protein>
    <recommendedName>
        <fullName evidence="4">APAF-1 helical domain-containing protein</fullName>
    </recommendedName>
</protein>
<dbReference type="OrthoDB" id="1357022at2759"/>
<dbReference type="Pfam" id="PF00400">
    <property type="entry name" value="WD40"/>
    <property type="match status" value="1"/>
</dbReference>
<dbReference type="Proteomes" id="UP001153737">
    <property type="component" value="Chromosome 6"/>
</dbReference>
<dbReference type="Pfam" id="PF17908">
    <property type="entry name" value="APAF1_C"/>
    <property type="match status" value="1"/>
</dbReference>
<dbReference type="PANTHER" id="PTHR44019">
    <property type="entry name" value="WD REPEAT-CONTAINING PROTEIN 55"/>
    <property type="match status" value="1"/>
</dbReference>
<sequence length="607" mass="69638">MTQENALEEKLRQYKDFIDRKGGHLYSYDKTDIIQYALCESKDSHVFKEALKLAKHSARLYFQLQKPCEELDYSEIINIRDDITAACFVDSPQHILIGTTNGKIKLFYEQSVKEISSFVGHAGAIKNLIVSPDKVYFLSVSIDGTILLWKFAADSSRNSRDFTNEVPISPKTRQSYWQDIHTPDRGQVSPRKRFQVHDSDDFLISAAFCSAFPDTFRIVTGSNRGNVVVWDAMNETQLYRTGHRGLPAPCVMYCEKEGRHFVKFACQDSIFVYEIEDEKISLAKSLDTFYDEDKSVHILLIGSDSKTLQQCQIQPYEREPQMEYIPVFMPYWKTKNALTAIVSEENRIQSGEIRHFEIKTKIDEALCDASETPVTYLKCYDASNAYQYRGRLGSGSSSDSLDLLDRPEGMVVCVFGNDRIAVFKQGDRLERSILKPLIFYKNSQMVIVDSFCGIYKWDLDSDNFVQIENRHIFEPVWKTFDKYPTISLDLHDDPVEDLLFSPNMEPILVSLGEQIAWWNLKSFLETKKKRGRPKSIDILDNLSCDLRSMNISLWGDRQPLPGCSHLLACIKLNGKAKYVSASNDFNSFLTIDDNGKVYIMEIVHPDS</sequence>
<dbReference type="InterPro" id="IPR041452">
    <property type="entry name" value="APAF1_C"/>
</dbReference>
<name>A0A9N9SJW4_PHACE</name>
<evidence type="ECO:0000259" key="4">
    <source>
        <dbReference type="Pfam" id="PF17908"/>
    </source>
</evidence>
<keyword evidence="2" id="KW-0677">Repeat</keyword>